<feature type="transmembrane region" description="Helical" evidence="1">
    <location>
        <begin position="6"/>
        <end position="23"/>
    </location>
</feature>
<reference evidence="3" key="1">
    <citation type="submission" date="2016-04" db="EMBL/GenBank/DDBJ databases">
        <authorList>
            <person name="Adebesin M.O."/>
            <person name="Ahama K."/>
            <person name="Alekasir E.M."/>
            <person name="Ali S."/>
            <person name="Aligholizadeh E."/>
            <person name="Allison J.M."/>
            <person name="Alzaher A."/>
            <person name="Andaya C.D."/>
            <person name="Asfaw S."/>
            <person name="Bansal N."/>
            <person name="Beauchard M.A."/>
            <person name="Betancourt K.A."/>
            <person name="Bhatia B."/>
            <person name="Boretti N.A."/>
            <person name="Brondi J.N."/>
            <person name="Byrd C.E."/>
            <person name="Cao A."/>
            <person name="Cardosa E.A."/>
            <person name="Carter A."/>
            <person name="Chen S."/>
            <person name="Chen Y."/>
            <person name="Clara V.K."/>
            <person name="Cobuzzi M."/>
            <person name="Conn O.L."/>
            <person name="Crosby I.A."/>
            <person name="Daly S.B."/>
            <person name="Depaz I.X."/>
            <person name="Dhaurali S."/>
            <person name="Dowdy K.M."/>
            <person name="Edokobi N.B."/>
            <person name="Ekanayake A.B."/>
            <person name="Ekekwe S.O."/>
            <person name="Emond M.A."/>
            <person name="Endres L."/>
            <person name="Eng S."/>
            <person name="Felkoski S.A."/>
            <person name="Gant C.D."/>
            <person name="Gaskin B."/>
            <person name="Gondal S."/>
            <person name="Gutmann J."/>
            <person name="Ha T.-A."/>
            <person name="Habteyes H."/>
            <person name="Hariri O."/>
            <person name="Healey R.M."/>
            <person name="Heins J.L."/>
            <person name="Henderson A.L."/>
            <person name="Hernandez F.M."/>
            <person name="Hoang P.T."/>
            <person name="Hope K.T."/>
            <person name="Husna A."/>
            <person name="Hussain A."/>
            <person name="Imani O."/>
            <person name="Jackson N.L."/>
            <person name="Jacob V.M."/>
            <person name="Kang C."/>
            <person name="Kantov R.M."/>
            <person name="Kavuru S."/>
            <person name="Kerr M.S."/>
            <person name="Khan O.A."/>
            <person name="Khan T.M."/>
            <person name="King T."/>
            <person name="Kulkarni R."/>
            <person name="Li A."/>
            <person name="Maczka C."/>
            <person name="Maisonet E."/>
            <person name="Majethia P.M."/>
            <person name="Malik D.A."/>
            <person name="Mariam A."/>
            <person name="Marquess E.B."/>
            <person name="Mattison J."/>
            <person name="Mcdonald N."/>
            <person name="Mehr S."/>
            <person name="Mengers S.R."/>
            <person name="Michaels D.P."/>
            <person name="Mondal S."/>
            <person name="Monney D.B."/>
            <person name="Nakhleh S.I."/>
            <person name="Ndubuizu N.C."/>
            <person name="Nguyen A.H."/>
            <person name="Nguyen K.M."/>
            <person name="Nguyen M.T."/>
            <person name="Nicholas M.L."/>
            <person name="Nimalan J.P."/>
            <person name="O'Connell R.A."/>
            <person name="Odoi E."/>
            <person name="Ojo L."/>
            <person name="Okoye A.E."/>
            <person name="Olateru-Olagbegi O."/>
            <person name="Osei K.V."/>
            <person name="Osei-Tutu A."/>
            <person name="Palilla A.M."/>
            <person name="Pancholi S."/>
            <person name="Park J.H."/>
            <person name="Patel K."/>
            <person name="Patel P."/>
            <person name="Pennington E."/>
            <person name="Peterson R.E."/>
            <person name="Pon J."/>
            <person name="Pourkarim H."/>
            <person name="Reed M.L."/>
            <person name="Rottman V."/>
            <person name="Salazar J."/>
            <person name="Samet S."/>
            <person name="Sendze O."/>
            <person name="Stelmack M.A."/>
            <person name="Stinnett R."/>
            <person name="Tchouaga A.L."/>
            <person name="Thompson E.M."/>
            <person name="Tran N.G."/>
            <person name="Truong T."/>
            <person name="Udo J.A."/>
            <person name="Verona L.T."/>
            <person name="Vu T.-Q."/>
            <person name="Wade J."/>
            <person name="Wang N.Q."/>
            <person name="Waters Z.M."/>
            <person name="Wellman R.J."/>
            <person name="Woldegabreal S."/>
            <person name="Yee A.C."/>
            <person name="Yirefu M."/>
            <person name="Zahangir S."/>
            <person name="Zhai Y."/>
            <person name="Devine C.L."/>
            <person name="Liao K."/>
            <person name="Prasad P.K."/>
            <person name="Ruthenberg K.J."/>
            <person name="Shonk J.A."/>
            <person name="Way M."/>
            <person name="Yousufi H.K."/>
            <person name="Cao L."/>
            <person name="Fox J."/>
            <person name="Hobbs E."/>
            <person name="Kilic S."/>
            <person name="Nunn R."/>
            <person name="Patel R."/>
            <person name="Rubenstein M."/>
            <person name="Cresawn S.G."/>
            <person name="Russell D.A."/>
            <person name="Pope W.H."/>
            <person name="Jacobs-Sera D."/>
            <person name="Hendrix R.W."/>
            <person name="Hatfull G.F."/>
            <person name="Erill I."/>
            <person name="Caruso S.M."/>
        </authorList>
    </citation>
    <scope>NUCLEOTIDE SEQUENCE [LARGE SCALE GENOMIC DNA]</scope>
</reference>
<evidence type="ECO:0000313" key="2">
    <source>
        <dbReference type="EMBL" id="ANH50734.1"/>
    </source>
</evidence>
<feature type="transmembrane region" description="Helical" evidence="1">
    <location>
        <begin position="35"/>
        <end position="56"/>
    </location>
</feature>
<protein>
    <submittedName>
        <fullName evidence="2">Uncharacterized protein</fullName>
    </submittedName>
</protein>
<proteinExistence type="predicted"/>
<dbReference type="EMBL" id="KX011169">
    <property type="protein sequence ID" value="ANH50734.1"/>
    <property type="molecule type" value="Genomic_DNA"/>
</dbReference>
<dbReference type="RefSeq" id="YP_009281971.1">
    <property type="nucleotide sequence ID" value="NC_031034.1"/>
</dbReference>
<name>A0A173GBK8_9CAUD</name>
<sequence length="57" mass="6259">MILVYGIVFILYGLCCFTGWLFIKGDKPAVDDILVAGLLVFLFIAAVVYAVTFIQAL</sequence>
<dbReference type="Proteomes" id="UP000203219">
    <property type="component" value="Segment"/>
</dbReference>
<evidence type="ECO:0000256" key="1">
    <source>
        <dbReference type="SAM" id="Phobius"/>
    </source>
</evidence>
<evidence type="ECO:0000313" key="3">
    <source>
        <dbReference type="Proteomes" id="UP000203219"/>
    </source>
</evidence>
<dbReference type="GeneID" id="29059916"/>
<gene>
    <name evidence="2" type="ORF">SALINJAH_17</name>
</gene>
<dbReference type="KEGG" id="vg:29059916"/>
<accession>A0A173GBK8</accession>
<keyword evidence="1" id="KW-1133">Transmembrane helix</keyword>
<keyword evidence="1" id="KW-0812">Transmembrane</keyword>
<organism evidence="2 3">
    <name type="scientific">Bacillus phage SalinJah</name>
    <dbReference type="NCBI Taxonomy" id="1837830"/>
    <lineage>
        <taxon>Viruses</taxon>
        <taxon>Duplodnaviria</taxon>
        <taxon>Heunggongvirae</taxon>
        <taxon>Uroviricota</taxon>
        <taxon>Caudoviricetes</taxon>
        <taxon>Herelleviridae</taxon>
        <taxon>Bastillevirinae</taxon>
        <taxon>Wphvirus</taxon>
        <taxon>Wphvirus BPS13</taxon>
    </lineage>
</organism>
<keyword evidence="1" id="KW-0472">Membrane</keyword>